<keyword evidence="2" id="KW-0119">Carbohydrate metabolism</keyword>
<sequence>MRLPHRRIWATVLGLALAAATALASPAAAASGDRTPPTTPTNLRLHSAGHTWLYLAWDASTDNSGTVMYDVALGTLQERAFEPLQGFGGLVPGATYTGTVRAVDLAGNSSPPVSITVSTPARTLPPPPVPTNLRGVFAGGALTAIAWDASSHPAGVSYLLRSGDNLLHSGSATSVTVFELLNIDCSVAPGGTYAVTVEALSGDNDFSGRSAPLTVTIPG</sequence>
<dbReference type="SUPFAM" id="SSF49265">
    <property type="entry name" value="Fibronectin type III"/>
    <property type="match status" value="1"/>
</dbReference>
<dbReference type="EMBL" id="BOPF01000002">
    <property type="protein sequence ID" value="GIJ43592.1"/>
    <property type="molecule type" value="Genomic_DNA"/>
</dbReference>
<dbReference type="SMART" id="SM00060">
    <property type="entry name" value="FN3"/>
    <property type="match status" value="2"/>
</dbReference>
<organism evidence="5 6">
    <name type="scientific">Virgisporangium aliadipatigenens</name>
    <dbReference type="NCBI Taxonomy" id="741659"/>
    <lineage>
        <taxon>Bacteria</taxon>
        <taxon>Bacillati</taxon>
        <taxon>Actinomycetota</taxon>
        <taxon>Actinomycetes</taxon>
        <taxon>Micromonosporales</taxon>
        <taxon>Micromonosporaceae</taxon>
        <taxon>Virgisporangium</taxon>
    </lineage>
</organism>
<dbReference type="CDD" id="cd00063">
    <property type="entry name" value="FN3"/>
    <property type="match status" value="1"/>
</dbReference>
<evidence type="ECO:0000256" key="1">
    <source>
        <dbReference type="ARBA" id="ARBA00023295"/>
    </source>
</evidence>
<feature type="chain" id="PRO_5038997636" description="Fibronectin type-III domain-containing protein" evidence="3">
    <location>
        <begin position="25"/>
        <end position="219"/>
    </location>
</feature>
<dbReference type="GO" id="GO:0000272">
    <property type="term" value="P:polysaccharide catabolic process"/>
    <property type="evidence" value="ECO:0007669"/>
    <property type="project" value="UniProtKB-KW"/>
</dbReference>
<accession>A0A8J3YFR7</accession>
<evidence type="ECO:0000256" key="2">
    <source>
        <dbReference type="ARBA" id="ARBA00023326"/>
    </source>
</evidence>
<gene>
    <name evidence="5" type="ORF">Val02_04780</name>
</gene>
<proteinExistence type="predicted"/>
<dbReference type="InterPro" id="IPR003961">
    <property type="entry name" value="FN3_dom"/>
</dbReference>
<feature type="signal peptide" evidence="3">
    <location>
        <begin position="1"/>
        <end position="24"/>
    </location>
</feature>
<keyword evidence="2" id="KW-0624">Polysaccharide degradation</keyword>
<dbReference type="Gene3D" id="2.60.40.10">
    <property type="entry name" value="Immunoglobulins"/>
    <property type="match status" value="2"/>
</dbReference>
<dbReference type="RefSeq" id="WP_203897149.1">
    <property type="nucleotide sequence ID" value="NZ_BOPF01000002.1"/>
</dbReference>
<dbReference type="AlphaFoldDB" id="A0A8J3YFR7"/>
<keyword evidence="1" id="KW-0378">Hydrolase</keyword>
<dbReference type="InterPro" id="IPR013783">
    <property type="entry name" value="Ig-like_fold"/>
</dbReference>
<name>A0A8J3YFR7_9ACTN</name>
<comment type="caution">
    <text evidence="5">The sequence shown here is derived from an EMBL/GenBank/DDBJ whole genome shotgun (WGS) entry which is preliminary data.</text>
</comment>
<reference evidence="5" key="1">
    <citation type="submission" date="2021-01" db="EMBL/GenBank/DDBJ databases">
        <title>Whole genome shotgun sequence of Virgisporangium aliadipatigenens NBRC 105644.</title>
        <authorList>
            <person name="Komaki H."/>
            <person name="Tamura T."/>
        </authorList>
    </citation>
    <scope>NUCLEOTIDE SEQUENCE</scope>
    <source>
        <strain evidence="5">NBRC 105644</strain>
    </source>
</reference>
<evidence type="ECO:0000259" key="4">
    <source>
        <dbReference type="PROSITE" id="PS50853"/>
    </source>
</evidence>
<protein>
    <recommendedName>
        <fullName evidence="4">Fibronectin type-III domain-containing protein</fullName>
    </recommendedName>
</protein>
<keyword evidence="1" id="KW-0326">Glycosidase</keyword>
<feature type="domain" description="Fibronectin type-III" evidence="4">
    <location>
        <begin position="39"/>
        <end position="126"/>
    </location>
</feature>
<keyword evidence="6" id="KW-1185">Reference proteome</keyword>
<evidence type="ECO:0000313" key="5">
    <source>
        <dbReference type="EMBL" id="GIJ43592.1"/>
    </source>
</evidence>
<evidence type="ECO:0000313" key="6">
    <source>
        <dbReference type="Proteomes" id="UP000619260"/>
    </source>
</evidence>
<dbReference type="PROSITE" id="PS50853">
    <property type="entry name" value="FN3"/>
    <property type="match status" value="1"/>
</dbReference>
<keyword evidence="3" id="KW-0732">Signal</keyword>
<evidence type="ECO:0000256" key="3">
    <source>
        <dbReference type="SAM" id="SignalP"/>
    </source>
</evidence>
<dbReference type="Proteomes" id="UP000619260">
    <property type="component" value="Unassembled WGS sequence"/>
</dbReference>
<dbReference type="InterPro" id="IPR036116">
    <property type="entry name" value="FN3_sf"/>
</dbReference>
<dbReference type="GO" id="GO:0016798">
    <property type="term" value="F:hydrolase activity, acting on glycosyl bonds"/>
    <property type="evidence" value="ECO:0007669"/>
    <property type="project" value="UniProtKB-KW"/>
</dbReference>